<keyword evidence="3" id="KW-1185">Reference proteome</keyword>
<feature type="domain" description="Peptidase C45 hydrolase" evidence="1">
    <location>
        <begin position="126"/>
        <end position="369"/>
    </location>
</feature>
<gene>
    <name evidence="2" type="ORF">RN001_009890</name>
</gene>
<proteinExistence type="predicted"/>
<sequence length="391" mass="43646">MPAIGSIGRRHSIPIIYTRGTHYEVGFDVGRTFASLIQEFIENCSTLNEELLPAYNTIKGRQTYEDTLLSLKTNFPQYIRELEGTADGSKVPFYKLFLLHLDRIITVSAGIKVNCQPVGCSTICVNQPGYEILGHTEDAITENLNHFYFVSAHITSEKPEGKWKVVEERFTSLCYPGHLPGYTMSYNHHGLVFSINTLSALNVFGAKTPRHFLTRALLSAENYSHALQILEDVGCGAGDGCSINLTFLNEEKQRTFYNIEMAPSGTDKKSLLNVLPASLGENLMHTNKYMRVSIPEEESCMLDSSVARMIALQGYSEATNKCNVIELLSNENNKEYPVFVSTNDFVSTIAVGVFDCTEKTWSIYADNPKKTKPLVVLPLVLKNKETNSVCH</sequence>
<dbReference type="InterPro" id="IPR047801">
    <property type="entry name" value="Peptidase_C45"/>
</dbReference>
<name>A0AAN7PU76_9COLE</name>
<dbReference type="PANTHER" id="PTHR34180">
    <property type="entry name" value="PEPTIDASE C45"/>
    <property type="match status" value="1"/>
</dbReference>
<dbReference type="EMBL" id="JARPUR010000004">
    <property type="protein sequence ID" value="KAK4877384.1"/>
    <property type="molecule type" value="Genomic_DNA"/>
</dbReference>
<dbReference type="Pfam" id="PF03417">
    <property type="entry name" value="AAT"/>
    <property type="match status" value="1"/>
</dbReference>
<dbReference type="NCBIfam" id="NF040521">
    <property type="entry name" value="C45_proenzyme"/>
    <property type="match status" value="1"/>
</dbReference>
<dbReference type="AlphaFoldDB" id="A0AAN7PU76"/>
<protein>
    <recommendedName>
        <fullName evidence="1">Peptidase C45 hydrolase domain-containing protein</fullName>
    </recommendedName>
</protein>
<evidence type="ECO:0000313" key="3">
    <source>
        <dbReference type="Proteomes" id="UP001353858"/>
    </source>
</evidence>
<organism evidence="2 3">
    <name type="scientific">Aquatica leii</name>
    <dbReference type="NCBI Taxonomy" id="1421715"/>
    <lineage>
        <taxon>Eukaryota</taxon>
        <taxon>Metazoa</taxon>
        <taxon>Ecdysozoa</taxon>
        <taxon>Arthropoda</taxon>
        <taxon>Hexapoda</taxon>
        <taxon>Insecta</taxon>
        <taxon>Pterygota</taxon>
        <taxon>Neoptera</taxon>
        <taxon>Endopterygota</taxon>
        <taxon>Coleoptera</taxon>
        <taxon>Polyphaga</taxon>
        <taxon>Elateriformia</taxon>
        <taxon>Elateroidea</taxon>
        <taxon>Lampyridae</taxon>
        <taxon>Luciolinae</taxon>
        <taxon>Aquatica</taxon>
    </lineage>
</organism>
<dbReference type="Proteomes" id="UP001353858">
    <property type="component" value="Unassembled WGS sequence"/>
</dbReference>
<reference evidence="3" key="1">
    <citation type="submission" date="2023-01" db="EMBL/GenBank/DDBJ databases">
        <title>Key to firefly adult light organ development and bioluminescence: homeobox transcription factors regulate luciferase expression and transportation to peroxisome.</title>
        <authorList>
            <person name="Fu X."/>
        </authorList>
    </citation>
    <scope>NUCLEOTIDE SEQUENCE [LARGE SCALE GENOMIC DNA]</scope>
</reference>
<dbReference type="PANTHER" id="PTHR34180:SF1">
    <property type="entry name" value="BETA-ALANYL-DOPAMINE_CARCININE HYDROLASE"/>
    <property type="match status" value="1"/>
</dbReference>
<comment type="caution">
    <text evidence="2">The sequence shown here is derived from an EMBL/GenBank/DDBJ whole genome shotgun (WGS) entry which is preliminary data.</text>
</comment>
<evidence type="ECO:0000259" key="1">
    <source>
        <dbReference type="Pfam" id="PF03417"/>
    </source>
</evidence>
<dbReference type="Gene3D" id="3.60.60.10">
    <property type="entry name" value="Penicillin V Acylase, Chain A"/>
    <property type="match status" value="1"/>
</dbReference>
<dbReference type="InterPro" id="IPR005079">
    <property type="entry name" value="Peptidase_C45_hydrolase"/>
</dbReference>
<evidence type="ECO:0000313" key="2">
    <source>
        <dbReference type="EMBL" id="KAK4877384.1"/>
    </source>
</evidence>
<dbReference type="InterPro" id="IPR047794">
    <property type="entry name" value="C45_proenzyme-like"/>
</dbReference>
<accession>A0AAN7PU76</accession>